<gene>
    <name evidence="1" type="primary">Necator_chrIII.g10531</name>
    <name evidence="1" type="ORF">RB195_009766</name>
</gene>
<dbReference type="Proteomes" id="UP001303046">
    <property type="component" value="Unassembled WGS sequence"/>
</dbReference>
<comment type="caution">
    <text evidence="1">The sequence shown here is derived from an EMBL/GenBank/DDBJ whole genome shotgun (WGS) entry which is preliminary data.</text>
</comment>
<proteinExistence type="predicted"/>
<sequence>MASLGGFETLRFPRTVVEMFYKPFIFVDDVVHDGIFPNADKRSEELPADDSSGSSPSELCGFFSSPCERKSSLKKAMVRSCIKLWYNSDIRQAKSFTDDDMVSFIMIPSIG</sequence>
<dbReference type="EMBL" id="JAVFWL010000003">
    <property type="protein sequence ID" value="KAK6742098.1"/>
    <property type="molecule type" value="Genomic_DNA"/>
</dbReference>
<name>A0ABR1CWB4_NECAM</name>
<accession>A0ABR1CWB4</accession>
<protein>
    <submittedName>
        <fullName evidence="1">Uncharacterized protein</fullName>
    </submittedName>
</protein>
<keyword evidence="2" id="KW-1185">Reference proteome</keyword>
<reference evidence="1 2" key="1">
    <citation type="submission" date="2023-08" db="EMBL/GenBank/DDBJ databases">
        <title>A Necator americanus chromosomal reference genome.</title>
        <authorList>
            <person name="Ilik V."/>
            <person name="Petrzelkova K.J."/>
            <person name="Pardy F."/>
            <person name="Fuh T."/>
            <person name="Niatou-Singa F.S."/>
            <person name="Gouil Q."/>
            <person name="Baker L."/>
            <person name="Ritchie M.E."/>
            <person name="Jex A.R."/>
            <person name="Gazzola D."/>
            <person name="Li H."/>
            <person name="Toshio Fujiwara R."/>
            <person name="Zhan B."/>
            <person name="Aroian R.V."/>
            <person name="Pafco B."/>
            <person name="Schwarz E.M."/>
        </authorList>
    </citation>
    <scope>NUCLEOTIDE SEQUENCE [LARGE SCALE GENOMIC DNA]</scope>
    <source>
        <strain evidence="1 2">Aroian</strain>
        <tissue evidence="1">Whole animal</tissue>
    </source>
</reference>
<evidence type="ECO:0000313" key="1">
    <source>
        <dbReference type="EMBL" id="KAK6742098.1"/>
    </source>
</evidence>
<organism evidence="1 2">
    <name type="scientific">Necator americanus</name>
    <name type="common">Human hookworm</name>
    <dbReference type="NCBI Taxonomy" id="51031"/>
    <lineage>
        <taxon>Eukaryota</taxon>
        <taxon>Metazoa</taxon>
        <taxon>Ecdysozoa</taxon>
        <taxon>Nematoda</taxon>
        <taxon>Chromadorea</taxon>
        <taxon>Rhabditida</taxon>
        <taxon>Rhabditina</taxon>
        <taxon>Rhabditomorpha</taxon>
        <taxon>Strongyloidea</taxon>
        <taxon>Ancylostomatidae</taxon>
        <taxon>Bunostominae</taxon>
        <taxon>Necator</taxon>
    </lineage>
</organism>
<evidence type="ECO:0000313" key="2">
    <source>
        <dbReference type="Proteomes" id="UP001303046"/>
    </source>
</evidence>